<organism evidence="1 2">
    <name type="scientific">Pristionchus pacificus</name>
    <name type="common">Parasitic nematode worm</name>
    <dbReference type="NCBI Taxonomy" id="54126"/>
    <lineage>
        <taxon>Eukaryota</taxon>
        <taxon>Metazoa</taxon>
        <taxon>Ecdysozoa</taxon>
        <taxon>Nematoda</taxon>
        <taxon>Chromadorea</taxon>
        <taxon>Rhabditida</taxon>
        <taxon>Rhabditina</taxon>
        <taxon>Diplogasteromorpha</taxon>
        <taxon>Diplogasteroidea</taxon>
        <taxon>Neodiplogasteridae</taxon>
        <taxon>Pristionchus</taxon>
    </lineage>
</organism>
<dbReference type="OrthoDB" id="5873437at2759"/>
<dbReference type="PANTHER" id="PTHR21459:SF2">
    <property type="entry name" value="PROTEIN CBG08968"/>
    <property type="match status" value="1"/>
</dbReference>
<accession>A0A8R1YXZ3</accession>
<gene>
    <name evidence="1" type="primary">WBGene00274672</name>
</gene>
<reference evidence="1" key="2">
    <citation type="submission" date="2022-06" db="UniProtKB">
        <authorList>
            <consortium name="EnsemblMetazoa"/>
        </authorList>
    </citation>
    <scope>IDENTIFICATION</scope>
    <source>
        <strain evidence="1">PS312</strain>
    </source>
</reference>
<proteinExistence type="predicted"/>
<evidence type="ECO:0000313" key="2">
    <source>
        <dbReference type="Proteomes" id="UP000005239"/>
    </source>
</evidence>
<sequence>MSLTLVHVRIQSHPHDHPILHARLVVVNLRVGASYFSLTCSVTKIFEKILISEITSYLERHNLFDFNQAGFRSSIDSVFEWSKEWNLPLNETKCTVVHYGNLSPRAQYLINGTPLSVSPSIKDLGVLMQSSLKFNDHISRIVSKARAKVNLIFKCFFSTEPGLYSRAFSTFVRPLLEYGSVVWSPHTVTLANHIEGVQRNFSKRLFIRCRIPYSLYPDRIAQLSLPTLEHRRLISDILFLHKSIHGFYSYDRTNLFKLSPLARSLRRSHSLRIVLPYSLPKSHSNFLSIDGTCYQLNSYIALLPISDLIFCLFLLSHLPLILSCGSNTNLLLPRRPTPPNRIVNMTTDLHPKPNEDQ</sequence>
<reference evidence="2" key="1">
    <citation type="journal article" date="2008" name="Nat. Genet.">
        <title>The Pristionchus pacificus genome provides a unique perspective on nematode lifestyle and parasitism.</title>
        <authorList>
            <person name="Dieterich C."/>
            <person name="Clifton S.W."/>
            <person name="Schuster L.N."/>
            <person name="Chinwalla A."/>
            <person name="Delehaunty K."/>
            <person name="Dinkelacker I."/>
            <person name="Fulton L."/>
            <person name="Fulton R."/>
            <person name="Godfrey J."/>
            <person name="Minx P."/>
            <person name="Mitreva M."/>
            <person name="Roeseler W."/>
            <person name="Tian H."/>
            <person name="Witte H."/>
            <person name="Yang S.P."/>
            <person name="Wilson R.K."/>
            <person name="Sommer R.J."/>
        </authorList>
    </citation>
    <scope>NUCLEOTIDE SEQUENCE [LARGE SCALE GENOMIC DNA]</scope>
    <source>
        <strain evidence="2">PS312</strain>
    </source>
</reference>
<dbReference type="AlphaFoldDB" id="A0A2A6CYA1"/>
<evidence type="ECO:0000313" key="1">
    <source>
        <dbReference type="EnsemblMetazoa" id="PPA36303.1"/>
    </source>
</evidence>
<accession>A0A2A6CYA1</accession>
<keyword evidence="2" id="KW-1185">Reference proteome</keyword>
<dbReference type="EnsemblMetazoa" id="PPA36303.1">
    <property type="protein sequence ID" value="PPA36303.1"/>
    <property type="gene ID" value="WBGene00274672"/>
</dbReference>
<dbReference type="PRINTS" id="PR01345">
    <property type="entry name" value="CERVTRCPTASE"/>
</dbReference>
<name>A0A2A6CYA1_PRIPA</name>
<dbReference type="PANTHER" id="PTHR21459">
    <property type="entry name" value="PROTEIN CBG08968"/>
    <property type="match status" value="1"/>
</dbReference>
<dbReference type="Proteomes" id="UP000005239">
    <property type="component" value="Unassembled WGS sequence"/>
</dbReference>
<protein>
    <submittedName>
        <fullName evidence="1">Uncharacterized protein</fullName>
    </submittedName>
</protein>